<dbReference type="STRING" id="71139.A0A059AU40"/>
<feature type="region of interest" description="Disordered" evidence="1">
    <location>
        <begin position="123"/>
        <end position="147"/>
    </location>
</feature>
<evidence type="ECO:0000313" key="2">
    <source>
        <dbReference type="EMBL" id="KCW57289.1"/>
    </source>
</evidence>
<dbReference type="Gene3D" id="1.25.40.10">
    <property type="entry name" value="Tetratricopeptide repeat domain"/>
    <property type="match status" value="1"/>
</dbReference>
<dbReference type="KEGG" id="egr:104456053"/>
<dbReference type="AlphaFoldDB" id="A0A059AU40"/>
<reference evidence="2" key="1">
    <citation type="submission" date="2013-07" db="EMBL/GenBank/DDBJ databases">
        <title>The genome of Eucalyptus grandis.</title>
        <authorList>
            <person name="Schmutz J."/>
            <person name="Hayes R."/>
            <person name="Myburg A."/>
            <person name="Tuskan G."/>
            <person name="Grattapaglia D."/>
            <person name="Rokhsar D.S."/>
        </authorList>
    </citation>
    <scope>NUCLEOTIDE SEQUENCE</scope>
    <source>
        <tissue evidence="2">Leaf extractions</tissue>
    </source>
</reference>
<protein>
    <recommendedName>
        <fullName evidence="3">Pentacotripeptide-repeat region of PRORP domain-containing protein</fullName>
    </recommendedName>
</protein>
<sequence>MAMEAIFDEVFFSIAEETTLLQMGFDLLQVIMNDLGLAPSRKVLDVLLSACVSTKDMDKSILIWKEYQAADLPYNILSFLRMYQALLASGDLKSARIVLSKMPKDDPHVRLIIQESQTVYAKMASEKKTEKNRKTKGIKHKKSKAKK</sequence>
<dbReference type="InParanoid" id="A0A059AU40"/>
<evidence type="ECO:0008006" key="3">
    <source>
        <dbReference type="Google" id="ProtNLM"/>
    </source>
</evidence>
<organism evidence="2">
    <name type="scientific">Eucalyptus grandis</name>
    <name type="common">Flooded gum</name>
    <dbReference type="NCBI Taxonomy" id="71139"/>
    <lineage>
        <taxon>Eukaryota</taxon>
        <taxon>Viridiplantae</taxon>
        <taxon>Streptophyta</taxon>
        <taxon>Embryophyta</taxon>
        <taxon>Tracheophyta</taxon>
        <taxon>Spermatophyta</taxon>
        <taxon>Magnoliopsida</taxon>
        <taxon>eudicotyledons</taxon>
        <taxon>Gunneridae</taxon>
        <taxon>Pentapetalae</taxon>
        <taxon>rosids</taxon>
        <taxon>malvids</taxon>
        <taxon>Myrtales</taxon>
        <taxon>Myrtaceae</taxon>
        <taxon>Myrtoideae</taxon>
        <taxon>Eucalypteae</taxon>
        <taxon>Eucalyptus</taxon>
    </lineage>
</organism>
<dbReference type="EMBL" id="KK198760">
    <property type="protein sequence ID" value="KCW57289.1"/>
    <property type="molecule type" value="Genomic_DNA"/>
</dbReference>
<dbReference type="PANTHER" id="PTHR47262">
    <property type="entry name" value="OS02G0132600 PROTEIN"/>
    <property type="match status" value="1"/>
</dbReference>
<proteinExistence type="predicted"/>
<dbReference type="Gramene" id="KCW57289">
    <property type="protein sequence ID" value="KCW57289"/>
    <property type="gene ID" value="EUGRSUZ_H00088"/>
</dbReference>
<dbReference type="OrthoDB" id="767661at2759"/>
<feature type="compositionally biased region" description="Basic residues" evidence="1">
    <location>
        <begin position="130"/>
        <end position="147"/>
    </location>
</feature>
<dbReference type="PANTHER" id="PTHR47262:SF1">
    <property type="entry name" value="OS02G0132600 PROTEIN"/>
    <property type="match status" value="1"/>
</dbReference>
<name>A0A059AU40_EUCGR</name>
<dbReference type="InterPro" id="IPR011990">
    <property type="entry name" value="TPR-like_helical_dom_sf"/>
</dbReference>
<dbReference type="eggNOG" id="KOG4197">
    <property type="taxonomic scope" value="Eukaryota"/>
</dbReference>
<gene>
    <name evidence="2" type="ORF">EUGRSUZ_H00088</name>
</gene>
<accession>A0A059AU40</accession>
<evidence type="ECO:0000256" key="1">
    <source>
        <dbReference type="SAM" id="MobiDB-lite"/>
    </source>
</evidence>